<feature type="region of interest" description="Disordered" evidence="1">
    <location>
        <begin position="122"/>
        <end position="141"/>
    </location>
</feature>
<evidence type="ECO:0000313" key="2">
    <source>
        <dbReference type="EMBL" id="KAG5654229.1"/>
    </source>
</evidence>
<dbReference type="OrthoDB" id="2590590at2759"/>
<name>A0A9P7GQM7_9AGAR</name>
<dbReference type="EMBL" id="JABCKI010000015">
    <property type="protein sequence ID" value="KAG5654229.1"/>
    <property type="molecule type" value="Genomic_DNA"/>
</dbReference>
<reference evidence="2" key="2">
    <citation type="submission" date="2021-10" db="EMBL/GenBank/DDBJ databases">
        <title>Phylogenomics reveals ancestral predisposition of the termite-cultivated fungus Termitomyces towards a domesticated lifestyle.</title>
        <authorList>
            <person name="Auxier B."/>
            <person name="Grum-Grzhimaylo A."/>
            <person name="Cardenas M.E."/>
            <person name="Lodge J.D."/>
            <person name="Laessoe T."/>
            <person name="Pedersen O."/>
            <person name="Smith M.E."/>
            <person name="Kuyper T.W."/>
            <person name="Franco-Molano E.A."/>
            <person name="Baroni T.J."/>
            <person name="Aanen D.K."/>
        </authorList>
    </citation>
    <scope>NUCLEOTIDE SEQUENCE</scope>
    <source>
        <strain evidence="2">D49</strain>
    </source>
</reference>
<protein>
    <submittedName>
        <fullName evidence="2">Uncharacterized protein</fullName>
    </submittedName>
</protein>
<evidence type="ECO:0000313" key="3">
    <source>
        <dbReference type="Proteomes" id="UP000717328"/>
    </source>
</evidence>
<keyword evidence="3" id="KW-1185">Reference proteome</keyword>
<gene>
    <name evidence="2" type="ORF">H0H81_005916</name>
</gene>
<sequence>MSLLEVENTGEGIPQGVILALVGPEPGSPSTKDAESMRSLRMYNLASITSLAKWAIANKGSRPLDLHRPSNWQVQQSPSKRPRPQSGSLARSLKSLIDPPGANQSQEPSISSYTNLLSLSISTSSTPTTSTPPPLRPNRKAFDDSSWDVVDDLPLRWATDFVPLATNGSRLLNSSVLSYALWTDENRKGNGGRLLAIATKNNILLYETPRGERAFLFIKEFYTPLLPRRISFFQQSVQEVGRSFSDVGTPSRHFTSPHRRAESSTTMRVVSDSSRASGSSTATLNYGTHLSLFIVFDKKAGWIRIADSAVGELELHGASTHHPHRASDSPSTSSLLRSRMSFEVTQPKWIIPVRCIVPTPNKPNTTREVYLITRGKHTHVMPCPLPVGLASYPPLYALSWRTAPRSVSARVSHPSEDAGYSPPFLQIIGLGENGIEVHEVPLSALWKGKGKGKSKQHAEVPTEEPVWAEEDLGGETGFLCVGGHWDQSHHLFHRRQLNRSYSASSNMSATSFTSMESEDILEKMKKEEGVYAWCRKGHEDWRVFWIGGSLTGDVDDEDEDDLDA</sequence>
<feature type="compositionally biased region" description="Polar residues" evidence="1">
    <location>
        <begin position="70"/>
        <end position="89"/>
    </location>
</feature>
<dbReference type="AlphaFoldDB" id="A0A9P7GQM7"/>
<organism evidence="2 3">
    <name type="scientific">Sphagnurus paluster</name>
    <dbReference type="NCBI Taxonomy" id="117069"/>
    <lineage>
        <taxon>Eukaryota</taxon>
        <taxon>Fungi</taxon>
        <taxon>Dikarya</taxon>
        <taxon>Basidiomycota</taxon>
        <taxon>Agaricomycotina</taxon>
        <taxon>Agaricomycetes</taxon>
        <taxon>Agaricomycetidae</taxon>
        <taxon>Agaricales</taxon>
        <taxon>Tricholomatineae</taxon>
        <taxon>Lyophyllaceae</taxon>
        <taxon>Sphagnurus</taxon>
    </lineage>
</organism>
<feature type="region of interest" description="Disordered" evidence="1">
    <location>
        <begin position="65"/>
        <end position="109"/>
    </location>
</feature>
<accession>A0A9P7GQM7</accession>
<reference evidence="2" key="1">
    <citation type="submission" date="2021-02" db="EMBL/GenBank/DDBJ databases">
        <authorList>
            <person name="Nieuwenhuis M."/>
            <person name="Van De Peppel L.J.J."/>
        </authorList>
    </citation>
    <scope>NUCLEOTIDE SEQUENCE</scope>
    <source>
        <strain evidence="2">D49</strain>
    </source>
</reference>
<dbReference type="Proteomes" id="UP000717328">
    <property type="component" value="Unassembled WGS sequence"/>
</dbReference>
<evidence type="ECO:0000256" key="1">
    <source>
        <dbReference type="SAM" id="MobiDB-lite"/>
    </source>
</evidence>
<proteinExistence type="predicted"/>
<comment type="caution">
    <text evidence="2">The sequence shown here is derived from an EMBL/GenBank/DDBJ whole genome shotgun (WGS) entry which is preliminary data.</text>
</comment>